<dbReference type="PANTHER" id="PTHR30349">
    <property type="entry name" value="PHAGE INTEGRASE-RELATED"/>
    <property type="match status" value="1"/>
</dbReference>
<dbReference type="GO" id="GO:0006310">
    <property type="term" value="P:DNA recombination"/>
    <property type="evidence" value="ECO:0007669"/>
    <property type="project" value="UniProtKB-KW"/>
</dbReference>
<dbReference type="PROSITE" id="PS51898">
    <property type="entry name" value="TYR_RECOMBINASE"/>
    <property type="match status" value="1"/>
</dbReference>
<organism evidence="4 5">
    <name type="scientific">Paraburkholderia bannensis</name>
    <dbReference type="NCBI Taxonomy" id="765414"/>
    <lineage>
        <taxon>Bacteria</taxon>
        <taxon>Pseudomonadati</taxon>
        <taxon>Pseudomonadota</taxon>
        <taxon>Betaproteobacteria</taxon>
        <taxon>Burkholderiales</taxon>
        <taxon>Burkholderiaceae</taxon>
        <taxon>Paraburkholderia</taxon>
    </lineage>
</organism>
<evidence type="ECO:0000313" key="5">
    <source>
        <dbReference type="Proteomes" id="UP000571554"/>
    </source>
</evidence>
<dbReference type="GO" id="GO:0003677">
    <property type="term" value="F:DNA binding"/>
    <property type="evidence" value="ECO:0007669"/>
    <property type="project" value="InterPro"/>
</dbReference>
<dbReference type="Pfam" id="PF00589">
    <property type="entry name" value="Phage_integrase"/>
    <property type="match status" value="1"/>
</dbReference>
<evidence type="ECO:0000259" key="3">
    <source>
        <dbReference type="PROSITE" id="PS51898"/>
    </source>
</evidence>
<name>A0A7W9WXF9_9BURK</name>
<keyword evidence="1" id="KW-0229">DNA integration</keyword>
<evidence type="ECO:0000313" key="4">
    <source>
        <dbReference type="EMBL" id="MBB6107263.1"/>
    </source>
</evidence>
<dbReference type="EMBL" id="JACHBW010000066">
    <property type="protein sequence ID" value="MBB6107263.1"/>
    <property type="molecule type" value="Genomic_DNA"/>
</dbReference>
<reference evidence="4 5" key="1">
    <citation type="submission" date="2020-08" db="EMBL/GenBank/DDBJ databases">
        <title>Above-ground endophytic microbial communities from plants in different locations in the United States.</title>
        <authorList>
            <person name="Frank C."/>
        </authorList>
    </citation>
    <scope>NUCLEOTIDE SEQUENCE [LARGE SCALE GENOMIC DNA]</scope>
    <source>
        <strain evidence="4 5">WP4_2_2</strain>
    </source>
</reference>
<dbReference type="Proteomes" id="UP000571554">
    <property type="component" value="Unassembled WGS sequence"/>
</dbReference>
<proteinExistence type="predicted"/>
<comment type="caution">
    <text evidence="4">The sequence shown here is derived from an EMBL/GenBank/DDBJ whole genome shotgun (WGS) entry which is preliminary data.</text>
</comment>
<keyword evidence="5" id="KW-1185">Reference proteome</keyword>
<keyword evidence="2" id="KW-0233">DNA recombination</keyword>
<dbReference type="InterPro" id="IPR013762">
    <property type="entry name" value="Integrase-like_cat_sf"/>
</dbReference>
<dbReference type="RefSeq" id="WP_183734086.1">
    <property type="nucleotide sequence ID" value="NZ_JACHBW010000066.1"/>
</dbReference>
<dbReference type="InterPro" id="IPR011010">
    <property type="entry name" value="DNA_brk_join_enz"/>
</dbReference>
<dbReference type="AlphaFoldDB" id="A0A7W9WXF9"/>
<sequence>NLKHQTALSVAYGAGLRASEVVALKVADVDSERMTLRIEQGKGRRDRYAMLSPVLLERLRVWWRVARAQGKMPDGGWLFPGLDPLDQLSTRQLNRAIHAAAEAAHIDKRVSMHTLRHSFATHLLEQKVDIRVIQVLLGHAKLENTALYVQVATDLLREVTSPLDRLPTESAPVL</sequence>
<feature type="domain" description="Tyr recombinase" evidence="3">
    <location>
        <begin position="1"/>
        <end position="161"/>
    </location>
</feature>
<feature type="non-terminal residue" evidence="4">
    <location>
        <position position="1"/>
    </location>
</feature>
<dbReference type="PANTHER" id="PTHR30349:SF64">
    <property type="entry name" value="PROPHAGE INTEGRASE INTD-RELATED"/>
    <property type="match status" value="1"/>
</dbReference>
<gene>
    <name evidence="4" type="ORF">F4827_007149</name>
</gene>
<dbReference type="Gene3D" id="1.10.443.10">
    <property type="entry name" value="Intergrase catalytic core"/>
    <property type="match status" value="1"/>
</dbReference>
<accession>A0A7W9WXF9</accession>
<dbReference type="InterPro" id="IPR002104">
    <property type="entry name" value="Integrase_catalytic"/>
</dbReference>
<evidence type="ECO:0000256" key="1">
    <source>
        <dbReference type="ARBA" id="ARBA00022908"/>
    </source>
</evidence>
<protein>
    <submittedName>
        <fullName evidence="4">Site-specific recombinase XerD</fullName>
    </submittedName>
</protein>
<evidence type="ECO:0000256" key="2">
    <source>
        <dbReference type="ARBA" id="ARBA00023172"/>
    </source>
</evidence>
<dbReference type="GO" id="GO:0015074">
    <property type="term" value="P:DNA integration"/>
    <property type="evidence" value="ECO:0007669"/>
    <property type="project" value="UniProtKB-KW"/>
</dbReference>
<dbReference type="InterPro" id="IPR050090">
    <property type="entry name" value="Tyrosine_recombinase_XerCD"/>
</dbReference>
<dbReference type="SUPFAM" id="SSF56349">
    <property type="entry name" value="DNA breaking-rejoining enzymes"/>
    <property type="match status" value="1"/>
</dbReference>